<evidence type="ECO:0000256" key="3">
    <source>
        <dbReference type="ARBA" id="ARBA00022801"/>
    </source>
</evidence>
<organism evidence="6 7">
    <name type="scientific">Albidovulum denitrificans</name>
    <dbReference type="NCBI Taxonomy" id="404881"/>
    <lineage>
        <taxon>Bacteria</taxon>
        <taxon>Pseudomonadati</taxon>
        <taxon>Pseudomonadota</taxon>
        <taxon>Alphaproteobacteria</taxon>
        <taxon>Rhodobacterales</taxon>
        <taxon>Paracoccaceae</taxon>
        <taxon>Albidovulum</taxon>
    </lineage>
</organism>
<dbReference type="RefSeq" id="WP_105514032.1">
    <property type="nucleotide sequence ID" value="NZ_PVEP01000002.1"/>
</dbReference>
<evidence type="ECO:0000313" key="6">
    <source>
        <dbReference type="EMBL" id="PQV57823.1"/>
    </source>
</evidence>
<dbReference type="GO" id="GO:0008234">
    <property type="term" value="F:cysteine-type peptidase activity"/>
    <property type="evidence" value="ECO:0007669"/>
    <property type="project" value="UniProtKB-KW"/>
</dbReference>
<dbReference type="PROSITE" id="PS51935">
    <property type="entry name" value="NLPC_P60"/>
    <property type="match status" value="1"/>
</dbReference>
<name>A0A2S8SAN1_9RHOB</name>
<evidence type="ECO:0000256" key="2">
    <source>
        <dbReference type="ARBA" id="ARBA00022670"/>
    </source>
</evidence>
<dbReference type="GO" id="GO:0006508">
    <property type="term" value="P:proteolysis"/>
    <property type="evidence" value="ECO:0007669"/>
    <property type="project" value="UniProtKB-KW"/>
</dbReference>
<protein>
    <submittedName>
        <fullName evidence="6">NlpC/P60 family putative phage cell wall peptidase</fullName>
    </submittedName>
</protein>
<feature type="domain" description="NlpC/P60" evidence="5">
    <location>
        <begin position="2"/>
        <end position="145"/>
    </location>
</feature>
<dbReference type="InterPro" id="IPR038765">
    <property type="entry name" value="Papain-like_cys_pep_sf"/>
</dbReference>
<proteinExistence type="inferred from homology"/>
<keyword evidence="4" id="KW-0788">Thiol protease</keyword>
<keyword evidence="3" id="KW-0378">Hydrolase</keyword>
<keyword evidence="2" id="KW-0645">Protease</keyword>
<sequence>MSGTNDRAVAVARGWIGTPYRHQAAVQGAGTDCLGLLRGVWRAVYGTEPEAVPPYTEDWSEPGGEERLWAAALRHLAPVAPGAALAPGQVLLFRMRDGAVAKHLGLVGRAGSAPTFIHAYSGHSVVESPLSAPWLRRVVARFDFP</sequence>
<evidence type="ECO:0000256" key="4">
    <source>
        <dbReference type="ARBA" id="ARBA00022807"/>
    </source>
</evidence>
<keyword evidence="7" id="KW-1185">Reference proteome</keyword>
<dbReference type="EMBL" id="PVEP01000002">
    <property type="protein sequence ID" value="PQV57823.1"/>
    <property type="molecule type" value="Genomic_DNA"/>
</dbReference>
<dbReference type="AlphaFoldDB" id="A0A2S8SAN1"/>
<comment type="caution">
    <text evidence="6">The sequence shown here is derived from an EMBL/GenBank/DDBJ whole genome shotgun (WGS) entry which is preliminary data.</text>
</comment>
<dbReference type="OrthoDB" id="6058745at2"/>
<dbReference type="Gene3D" id="3.90.1720.10">
    <property type="entry name" value="endopeptidase domain like (from Nostoc punctiforme)"/>
    <property type="match status" value="1"/>
</dbReference>
<accession>A0A2S8SAN1</accession>
<dbReference type="Proteomes" id="UP000238338">
    <property type="component" value="Unassembled WGS sequence"/>
</dbReference>
<dbReference type="InterPro" id="IPR011929">
    <property type="entry name" value="Phage_pept_NlpC/P60"/>
</dbReference>
<evidence type="ECO:0000259" key="5">
    <source>
        <dbReference type="PROSITE" id="PS51935"/>
    </source>
</evidence>
<dbReference type="SUPFAM" id="SSF54001">
    <property type="entry name" value="Cysteine proteinases"/>
    <property type="match status" value="1"/>
</dbReference>
<reference evidence="6 7" key="1">
    <citation type="submission" date="2018-02" db="EMBL/GenBank/DDBJ databases">
        <title>Genomic Encyclopedia of Archaeal and Bacterial Type Strains, Phase II (KMG-II): from individual species to whole genera.</title>
        <authorList>
            <person name="Goeker M."/>
        </authorList>
    </citation>
    <scope>NUCLEOTIDE SEQUENCE [LARGE SCALE GENOMIC DNA]</scope>
    <source>
        <strain evidence="6 7">DSM 18921</strain>
    </source>
</reference>
<gene>
    <name evidence="6" type="ORF">LX70_01632</name>
</gene>
<evidence type="ECO:0000256" key="1">
    <source>
        <dbReference type="ARBA" id="ARBA00007074"/>
    </source>
</evidence>
<evidence type="ECO:0000313" key="7">
    <source>
        <dbReference type="Proteomes" id="UP000238338"/>
    </source>
</evidence>
<dbReference type="InterPro" id="IPR000064">
    <property type="entry name" value="NLP_P60_dom"/>
</dbReference>
<comment type="similarity">
    <text evidence="1">Belongs to the peptidase C40 family.</text>
</comment>
<dbReference type="NCBIfam" id="TIGR02219">
    <property type="entry name" value="phage_NlpC_fam"/>
    <property type="match status" value="1"/>
</dbReference>